<keyword evidence="1" id="KW-0539">Nucleus</keyword>
<feature type="region of interest" description="Disordered" evidence="2">
    <location>
        <begin position="180"/>
        <end position="205"/>
    </location>
</feature>
<dbReference type="SUPFAM" id="SSF57701">
    <property type="entry name" value="Zn2/Cys6 DNA-binding domain"/>
    <property type="match status" value="1"/>
</dbReference>
<dbReference type="InterPro" id="IPR036864">
    <property type="entry name" value="Zn2-C6_fun-type_DNA-bd_sf"/>
</dbReference>
<name>A0A9P6DW10_9AGAM</name>
<protein>
    <recommendedName>
        <fullName evidence="3">Zn(2)-C6 fungal-type domain-containing protein</fullName>
    </recommendedName>
</protein>
<dbReference type="PANTHER" id="PTHR37534:SF46">
    <property type="entry name" value="ZN(II)2CYS6 TRANSCRIPTION FACTOR (EUROFUNG)"/>
    <property type="match status" value="1"/>
</dbReference>
<dbReference type="Gene3D" id="4.10.240.10">
    <property type="entry name" value="Zn(2)-C6 fungal-type DNA-binding domain"/>
    <property type="match status" value="1"/>
</dbReference>
<proteinExistence type="predicted"/>
<organism evidence="4 5">
    <name type="scientific">Hydnum rufescens UP504</name>
    <dbReference type="NCBI Taxonomy" id="1448309"/>
    <lineage>
        <taxon>Eukaryota</taxon>
        <taxon>Fungi</taxon>
        <taxon>Dikarya</taxon>
        <taxon>Basidiomycota</taxon>
        <taxon>Agaricomycotina</taxon>
        <taxon>Agaricomycetes</taxon>
        <taxon>Cantharellales</taxon>
        <taxon>Hydnaceae</taxon>
        <taxon>Hydnum</taxon>
    </lineage>
</organism>
<accession>A0A9P6DW10</accession>
<feature type="domain" description="Zn(2)-C6 fungal-type" evidence="3">
    <location>
        <begin position="39"/>
        <end position="69"/>
    </location>
</feature>
<gene>
    <name evidence="4" type="ORF">BS47DRAFT_588399</name>
</gene>
<dbReference type="GO" id="GO:0000981">
    <property type="term" value="F:DNA-binding transcription factor activity, RNA polymerase II-specific"/>
    <property type="evidence" value="ECO:0007669"/>
    <property type="project" value="InterPro"/>
</dbReference>
<evidence type="ECO:0000259" key="3">
    <source>
        <dbReference type="PROSITE" id="PS50048"/>
    </source>
</evidence>
<dbReference type="OrthoDB" id="5419315at2759"/>
<evidence type="ECO:0000256" key="2">
    <source>
        <dbReference type="SAM" id="MobiDB-lite"/>
    </source>
</evidence>
<dbReference type="CDD" id="cd00067">
    <property type="entry name" value="GAL4"/>
    <property type="match status" value="1"/>
</dbReference>
<comment type="caution">
    <text evidence="4">The sequence shown here is derived from an EMBL/GenBank/DDBJ whole genome shotgun (WGS) entry which is preliminary data.</text>
</comment>
<dbReference type="EMBL" id="MU128935">
    <property type="protein sequence ID" value="KAF9516981.1"/>
    <property type="molecule type" value="Genomic_DNA"/>
</dbReference>
<dbReference type="Pfam" id="PF00172">
    <property type="entry name" value="Zn_clus"/>
    <property type="match status" value="1"/>
</dbReference>
<dbReference type="GO" id="GO:0008270">
    <property type="term" value="F:zinc ion binding"/>
    <property type="evidence" value="ECO:0007669"/>
    <property type="project" value="InterPro"/>
</dbReference>
<dbReference type="AlphaFoldDB" id="A0A9P6DW10"/>
<dbReference type="PROSITE" id="PS00463">
    <property type="entry name" value="ZN2_CY6_FUNGAL_1"/>
    <property type="match status" value="1"/>
</dbReference>
<reference evidence="4" key="1">
    <citation type="journal article" date="2020" name="Nat. Commun.">
        <title>Large-scale genome sequencing of mycorrhizal fungi provides insights into the early evolution of symbiotic traits.</title>
        <authorList>
            <person name="Miyauchi S."/>
            <person name="Kiss E."/>
            <person name="Kuo A."/>
            <person name="Drula E."/>
            <person name="Kohler A."/>
            <person name="Sanchez-Garcia M."/>
            <person name="Morin E."/>
            <person name="Andreopoulos B."/>
            <person name="Barry K.W."/>
            <person name="Bonito G."/>
            <person name="Buee M."/>
            <person name="Carver A."/>
            <person name="Chen C."/>
            <person name="Cichocki N."/>
            <person name="Clum A."/>
            <person name="Culley D."/>
            <person name="Crous P.W."/>
            <person name="Fauchery L."/>
            <person name="Girlanda M."/>
            <person name="Hayes R.D."/>
            <person name="Keri Z."/>
            <person name="LaButti K."/>
            <person name="Lipzen A."/>
            <person name="Lombard V."/>
            <person name="Magnuson J."/>
            <person name="Maillard F."/>
            <person name="Murat C."/>
            <person name="Nolan M."/>
            <person name="Ohm R.A."/>
            <person name="Pangilinan J."/>
            <person name="Pereira M.F."/>
            <person name="Perotto S."/>
            <person name="Peter M."/>
            <person name="Pfister S."/>
            <person name="Riley R."/>
            <person name="Sitrit Y."/>
            <person name="Stielow J.B."/>
            <person name="Szollosi G."/>
            <person name="Zifcakova L."/>
            <person name="Stursova M."/>
            <person name="Spatafora J.W."/>
            <person name="Tedersoo L."/>
            <person name="Vaario L.M."/>
            <person name="Yamada A."/>
            <person name="Yan M."/>
            <person name="Wang P."/>
            <person name="Xu J."/>
            <person name="Bruns T."/>
            <person name="Baldrian P."/>
            <person name="Vilgalys R."/>
            <person name="Dunand C."/>
            <person name="Henrissat B."/>
            <person name="Grigoriev I.V."/>
            <person name="Hibbett D."/>
            <person name="Nagy L.G."/>
            <person name="Martin F.M."/>
        </authorList>
    </citation>
    <scope>NUCLEOTIDE SEQUENCE</scope>
    <source>
        <strain evidence="4">UP504</strain>
    </source>
</reference>
<dbReference type="InterPro" id="IPR001138">
    <property type="entry name" value="Zn2Cys6_DnaBD"/>
</dbReference>
<dbReference type="SMART" id="SM00066">
    <property type="entry name" value="GAL4"/>
    <property type="match status" value="1"/>
</dbReference>
<dbReference type="PANTHER" id="PTHR37534">
    <property type="entry name" value="TRANSCRIPTIONAL ACTIVATOR PROTEIN UGA3"/>
    <property type="match status" value="1"/>
</dbReference>
<sequence length="224" mass="24880">MPLSLQSQRLQSQRFLPALPASSPSTPYVAQRITRSRLGCLTCRIRRKKCNEPPNQTVCDACRRLRIECLGYAPRPPEWLTPKTRDSIMKEIAWFRAADGRAENPPTLSLAKFYVPLGWAPTLAPPTAEQQSAISQPWEMSLPPASSSRGQETHFSSAHVPSYIEMSTGTIGGPVPPQGFIQSSATFFPPPGPDGTEWDEDLLSDEAWAPFDHAEYSDHSWDQS</sequence>
<dbReference type="PROSITE" id="PS50048">
    <property type="entry name" value="ZN2_CY6_FUNGAL_2"/>
    <property type="match status" value="1"/>
</dbReference>
<evidence type="ECO:0000256" key="1">
    <source>
        <dbReference type="ARBA" id="ARBA00023242"/>
    </source>
</evidence>
<dbReference type="Proteomes" id="UP000886523">
    <property type="component" value="Unassembled WGS sequence"/>
</dbReference>
<evidence type="ECO:0000313" key="4">
    <source>
        <dbReference type="EMBL" id="KAF9516981.1"/>
    </source>
</evidence>
<evidence type="ECO:0000313" key="5">
    <source>
        <dbReference type="Proteomes" id="UP000886523"/>
    </source>
</evidence>
<keyword evidence="5" id="KW-1185">Reference proteome</keyword>